<dbReference type="RefSeq" id="WP_284484810.1">
    <property type="nucleotide sequence ID" value="NZ_JASNJE010000006.1"/>
</dbReference>
<gene>
    <name evidence="1" type="ORF">QO034_07085</name>
</gene>
<sequence>MTWTDMTADWATWYRRLQIRFPKLDDAAMPFSKLDRDRFEAYLADVQNLTLTEAREEVEDFLYIQSLLCEAEDGHEAA</sequence>
<accession>A0ABT7FDH6</accession>
<protein>
    <submittedName>
        <fullName evidence="1">Uncharacterized protein</fullName>
    </submittedName>
</protein>
<organism evidence="1 2">
    <name type="scientific">Sedimentitalea xiamensis</name>
    <dbReference type="NCBI Taxonomy" id="3050037"/>
    <lineage>
        <taxon>Bacteria</taxon>
        <taxon>Pseudomonadati</taxon>
        <taxon>Pseudomonadota</taxon>
        <taxon>Alphaproteobacteria</taxon>
        <taxon>Rhodobacterales</taxon>
        <taxon>Paracoccaceae</taxon>
        <taxon>Sedimentitalea</taxon>
    </lineage>
</organism>
<name>A0ABT7FDH6_9RHOB</name>
<dbReference type="EMBL" id="JASNJE010000006">
    <property type="protein sequence ID" value="MDK3072869.1"/>
    <property type="molecule type" value="Genomic_DNA"/>
</dbReference>
<keyword evidence="2" id="KW-1185">Reference proteome</keyword>
<evidence type="ECO:0000313" key="2">
    <source>
        <dbReference type="Proteomes" id="UP001227126"/>
    </source>
</evidence>
<reference evidence="1 2" key="1">
    <citation type="submission" date="2023-05" db="EMBL/GenBank/DDBJ databases">
        <title>Sedimentitalea sp. nov. JM2-8.</title>
        <authorList>
            <person name="Huang J."/>
        </authorList>
    </citation>
    <scope>NUCLEOTIDE SEQUENCE [LARGE SCALE GENOMIC DNA]</scope>
    <source>
        <strain evidence="1 2">JM2-8</strain>
    </source>
</reference>
<evidence type="ECO:0000313" key="1">
    <source>
        <dbReference type="EMBL" id="MDK3072869.1"/>
    </source>
</evidence>
<dbReference type="Proteomes" id="UP001227126">
    <property type="component" value="Unassembled WGS sequence"/>
</dbReference>
<proteinExistence type="predicted"/>
<comment type="caution">
    <text evidence="1">The sequence shown here is derived from an EMBL/GenBank/DDBJ whole genome shotgun (WGS) entry which is preliminary data.</text>
</comment>